<keyword evidence="7" id="KW-0808">Transferase</keyword>
<keyword evidence="7" id="KW-0418">Kinase</keyword>
<dbReference type="OrthoDB" id="8693905at2759"/>
<dbReference type="AlphaFoldDB" id="A0A5J4V6J9"/>
<evidence type="ECO:0000256" key="1">
    <source>
        <dbReference type="ARBA" id="ARBA00012513"/>
    </source>
</evidence>
<accession>A0A5J4V6J9</accession>
<evidence type="ECO:0000256" key="4">
    <source>
        <dbReference type="PROSITE-ProRule" id="PRU10141"/>
    </source>
</evidence>
<feature type="binding site" evidence="4">
    <location>
        <position position="43"/>
    </location>
    <ligand>
        <name>ATP</name>
        <dbReference type="ChEBI" id="CHEBI:30616"/>
    </ligand>
</feature>
<dbReference type="InterPro" id="IPR000719">
    <property type="entry name" value="Prot_kinase_dom"/>
</dbReference>
<evidence type="ECO:0000256" key="3">
    <source>
        <dbReference type="ARBA" id="ARBA00022840"/>
    </source>
</evidence>
<evidence type="ECO:0000313" key="8">
    <source>
        <dbReference type="Proteomes" id="UP000324800"/>
    </source>
</evidence>
<dbReference type="PROSITE" id="PS50011">
    <property type="entry name" value="PROTEIN_KINASE_DOM"/>
    <property type="match status" value="1"/>
</dbReference>
<protein>
    <recommendedName>
        <fullName evidence="1">non-specific serine/threonine protein kinase</fullName>
        <ecNumber evidence="1">2.7.11.1</ecNumber>
    </recommendedName>
</protein>
<dbReference type="PIRSF" id="PIRSF000654">
    <property type="entry name" value="Integrin-linked_kinase"/>
    <property type="match status" value="1"/>
</dbReference>
<dbReference type="SMART" id="SM00220">
    <property type="entry name" value="S_TKc"/>
    <property type="match status" value="1"/>
</dbReference>
<dbReference type="PANTHER" id="PTHR48012:SF2">
    <property type="entry name" value="STERILE20-LIKE KINASE, ISOFORM B"/>
    <property type="match status" value="1"/>
</dbReference>
<reference evidence="7 8" key="1">
    <citation type="submission" date="2019-03" db="EMBL/GenBank/DDBJ databases">
        <title>Single cell metagenomics reveals metabolic interactions within the superorganism composed of flagellate Streblomastix strix and complex community of Bacteroidetes bacteria on its surface.</title>
        <authorList>
            <person name="Treitli S.C."/>
            <person name="Kolisko M."/>
            <person name="Husnik F."/>
            <person name="Keeling P."/>
            <person name="Hampl V."/>
        </authorList>
    </citation>
    <scope>NUCLEOTIDE SEQUENCE [LARGE SCALE GENOMIC DNA]</scope>
    <source>
        <strain evidence="7">ST1C</strain>
    </source>
</reference>
<dbReference type="GO" id="GO:0004674">
    <property type="term" value="F:protein serine/threonine kinase activity"/>
    <property type="evidence" value="ECO:0007669"/>
    <property type="project" value="UniProtKB-KW"/>
</dbReference>
<dbReference type="EMBL" id="SNRW01009627">
    <property type="protein sequence ID" value="KAA6377715.1"/>
    <property type="molecule type" value="Genomic_DNA"/>
</dbReference>
<dbReference type="SUPFAM" id="SSF56112">
    <property type="entry name" value="Protein kinase-like (PK-like)"/>
    <property type="match status" value="1"/>
</dbReference>
<dbReference type="Pfam" id="PF00069">
    <property type="entry name" value="Pkinase"/>
    <property type="match status" value="1"/>
</dbReference>
<keyword evidence="2 4" id="KW-0547">Nucleotide-binding</keyword>
<dbReference type="EC" id="2.7.11.1" evidence="1"/>
<dbReference type="InterPro" id="IPR008271">
    <property type="entry name" value="Ser/Thr_kinase_AS"/>
</dbReference>
<comment type="similarity">
    <text evidence="5">Belongs to the protein kinase superfamily.</text>
</comment>
<evidence type="ECO:0000256" key="5">
    <source>
        <dbReference type="RuleBase" id="RU000304"/>
    </source>
</evidence>
<comment type="caution">
    <text evidence="7">The sequence shown here is derived from an EMBL/GenBank/DDBJ whole genome shotgun (WGS) entry which is preliminary data.</text>
</comment>
<dbReference type="Proteomes" id="UP000324800">
    <property type="component" value="Unassembled WGS sequence"/>
</dbReference>
<evidence type="ECO:0000259" key="6">
    <source>
        <dbReference type="PROSITE" id="PS50011"/>
    </source>
</evidence>
<dbReference type="CDD" id="cd05122">
    <property type="entry name" value="PKc_STE"/>
    <property type="match status" value="1"/>
</dbReference>
<name>A0A5J4V6J9_9EUKA</name>
<dbReference type="PROSITE" id="PS00108">
    <property type="entry name" value="PROTEIN_KINASE_ST"/>
    <property type="match status" value="1"/>
</dbReference>
<gene>
    <name evidence="7" type="ORF">EZS28_026758</name>
</gene>
<evidence type="ECO:0000313" key="7">
    <source>
        <dbReference type="EMBL" id="KAA6377715.1"/>
    </source>
</evidence>
<keyword evidence="5" id="KW-0723">Serine/threonine-protein kinase</keyword>
<dbReference type="GO" id="GO:0005524">
    <property type="term" value="F:ATP binding"/>
    <property type="evidence" value="ECO:0007669"/>
    <property type="project" value="UniProtKB-UniRule"/>
</dbReference>
<dbReference type="InterPro" id="IPR017441">
    <property type="entry name" value="Protein_kinase_ATP_BS"/>
</dbReference>
<evidence type="ECO:0000256" key="2">
    <source>
        <dbReference type="ARBA" id="ARBA00022741"/>
    </source>
</evidence>
<dbReference type="InterPro" id="IPR011009">
    <property type="entry name" value="Kinase-like_dom_sf"/>
</dbReference>
<proteinExistence type="inferred from homology"/>
<dbReference type="PANTHER" id="PTHR48012">
    <property type="entry name" value="STERILE20-LIKE KINASE, ISOFORM B-RELATED"/>
    <property type="match status" value="1"/>
</dbReference>
<organism evidence="7 8">
    <name type="scientific">Streblomastix strix</name>
    <dbReference type="NCBI Taxonomy" id="222440"/>
    <lineage>
        <taxon>Eukaryota</taxon>
        <taxon>Metamonada</taxon>
        <taxon>Preaxostyla</taxon>
        <taxon>Oxymonadida</taxon>
        <taxon>Streblomastigidae</taxon>
        <taxon>Streblomastix</taxon>
    </lineage>
</organism>
<keyword evidence="3 4" id="KW-0067">ATP-binding</keyword>
<sequence>MSIKISPKSVEEAYEIVSEIGKGTYGKVYKAICKEDKKPRALKEIKIQSLDELHSIANEISIMQKCKHKNIVRYYETLRYGENCIVIAMEICEGGSLMSLFDKSHIGLDEEQLSFAVKEVLKGLSFLHKKKVIHRDIKAGNILITANGDIKLADFGVSASLKMTVDNRKTAIGSPYWMAPEVIQQEEYSFQADIWSLGITAIELATGRPPLADIHAFRAIFMIPTRPSPKLGEIAGKHPSPELEDFLASCFVKNPAKRASCDELLRVAPFLKEM</sequence>
<dbReference type="Gene3D" id="1.10.510.10">
    <property type="entry name" value="Transferase(Phosphotransferase) domain 1"/>
    <property type="match status" value="1"/>
</dbReference>
<dbReference type="PROSITE" id="PS00107">
    <property type="entry name" value="PROTEIN_KINASE_ATP"/>
    <property type="match status" value="1"/>
</dbReference>
<dbReference type="InterPro" id="IPR050629">
    <property type="entry name" value="STE20/SPS1-PAK"/>
</dbReference>
<dbReference type="GO" id="GO:0005737">
    <property type="term" value="C:cytoplasm"/>
    <property type="evidence" value="ECO:0007669"/>
    <property type="project" value="TreeGrafter"/>
</dbReference>
<feature type="domain" description="Protein kinase" evidence="6">
    <location>
        <begin position="14"/>
        <end position="271"/>
    </location>
</feature>